<keyword evidence="4" id="KW-0808">Transferase</keyword>
<sequence>MDTYKGNILIVDDQLENLQVLSQTLSEAGYKVKGAVKGEMALRASRSGNLDLILLDIKLPDMDGYEICQQLKEDEQTQNIPIVFLSALDEVLDKVRAFQVGGVDYITKPFQVEEVLARIQHQLTIRRLQNQLQEQNKTLQQEIQERKKAEEEAAAASKAKSQFLANMSHELRTPLNSILGFTQVMLRDYQTDDEQREYLEIINRSGEHLLDLIDDILDLSKIEAGIIHLNEKDLDLYSLLDGLEDLFQVKAESKKIILEFNVDPQVPQYIQADEQKLRSCLINLIGNSIKFTEVGRVQLSVNVKTNLDRSDLEFQVSDTGPGISKEEQQDLFKAFVQTSTGLKSAQGSGLGLSITQKFVRLMGGEISVSSEVGIGTLFTFYMPLNLGNQFSPSFKERDDLQVTHLTPDQKSYRILVVDDTPENRKLLVKLLDPVGFEVMEASNGQEAIALWSNWQPDLILMDTRMPVIDGLEATRIIREQEQQNGLQSTVIIALTASAFEERRAEIIQAGSDDFICKPFKSRVIFNSLSRYLDASYIYETMPQSKRKLKKHRKRSDPFWLEEFNQVAQTWIENLYYAAREVNEERVAELIKEIAPTHKDLSEALTMLFENFRLDIIMQITQDYLERDRHNSFTPHNSSSRKR</sequence>
<accession>A0ABT7AYJ3</accession>
<evidence type="ECO:0000259" key="9">
    <source>
        <dbReference type="PROSITE" id="PS50110"/>
    </source>
</evidence>
<dbReference type="InterPro" id="IPR004358">
    <property type="entry name" value="Sig_transdc_His_kin-like_C"/>
</dbReference>
<evidence type="ECO:0000256" key="4">
    <source>
        <dbReference type="ARBA" id="ARBA00022777"/>
    </source>
</evidence>
<dbReference type="Pfam" id="PF00072">
    <property type="entry name" value="Response_reg"/>
    <property type="match status" value="2"/>
</dbReference>
<dbReference type="InterPro" id="IPR001789">
    <property type="entry name" value="Sig_transdc_resp-reg_receiver"/>
</dbReference>
<dbReference type="SMART" id="SM00448">
    <property type="entry name" value="REC"/>
    <property type="match status" value="2"/>
</dbReference>
<proteinExistence type="predicted"/>
<evidence type="ECO:0000313" key="11">
    <source>
        <dbReference type="Proteomes" id="UP001235303"/>
    </source>
</evidence>
<dbReference type="Gene3D" id="3.30.565.10">
    <property type="entry name" value="Histidine kinase-like ATPase, C-terminal domain"/>
    <property type="match status" value="1"/>
</dbReference>
<comment type="caution">
    <text evidence="10">The sequence shown here is derived from an EMBL/GenBank/DDBJ whole genome shotgun (WGS) entry which is preliminary data.</text>
</comment>
<feature type="coiled-coil region" evidence="7">
    <location>
        <begin position="118"/>
        <end position="166"/>
    </location>
</feature>
<keyword evidence="3 6" id="KW-0597">Phosphoprotein</keyword>
<evidence type="ECO:0000256" key="3">
    <source>
        <dbReference type="ARBA" id="ARBA00022553"/>
    </source>
</evidence>
<dbReference type="InterPro" id="IPR003661">
    <property type="entry name" value="HisK_dim/P_dom"/>
</dbReference>
<dbReference type="Gene3D" id="3.40.50.2300">
    <property type="match status" value="2"/>
</dbReference>
<name>A0ABT7AYJ3_9CYAN</name>
<dbReference type="EC" id="2.7.13.3" evidence="2"/>
<dbReference type="InterPro" id="IPR036890">
    <property type="entry name" value="HATPase_C_sf"/>
</dbReference>
<dbReference type="Proteomes" id="UP001235303">
    <property type="component" value="Unassembled WGS sequence"/>
</dbReference>
<reference evidence="10 11" key="1">
    <citation type="submission" date="2023-01" db="EMBL/GenBank/DDBJ databases">
        <title>Novel diversity within Roseofilum (Cyanobacteria; Desertifilaceae) from marine benthic mats with descriptions of four novel species.</title>
        <authorList>
            <person name="Wang Y."/>
            <person name="Berthold D.E."/>
            <person name="Hu J."/>
            <person name="Lefler F.W."/>
            <person name="Laughinghouse H.D. IV."/>
        </authorList>
    </citation>
    <scope>NUCLEOTIDE SEQUENCE [LARGE SCALE GENOMIC DNA]</scope>
    <source>
        <strain evidence="10 11">BLCC-M154</strain>
    </source>
</reference>
<feature type="modified residue" description="4-aspartylphosphate" evidence="6">
    <location>
        <position position="462"/>
    </location>
</feature>
<keyword evidence="7" id="KW-0175">Coiled coil</keyword>
<comment type="catalytic activity">
    <reaction evidence="1">
        <text>ATP + protein L-histidine = ADP + protein N-phospho-L-histidine.</text>
        <dbReference type="EC" id="2.7.13.3"/>
    </reaction>
</comment>
<evidence type="ECO:0000259" key="8">
    <source>
        <dbReference type="PROSITE" id="PS50109"/>
    </source>
</evidence>
<dbReference type="PANTHER" id="PTHR45339:SF1">
    <property type="entry name" value="HYBRID SIGNAL TRANSDUCTION HISTIDINE KINASE J"/>
    <property type="match status" value="1"/>
</dbReference>
<keyword evidence="4" id="KW-0418">Kinase</keyword>
<dbReference type="InterPro" id="IPR003594">
    <property type="entry name" value="HATPase_dom"/>
</dbReference>
<dbReference type="CDD" id="cd16922">
    <property type="entry name" value="HATPase_EvgS-ArcB-TorS-like"/>
    <property type="match status" value="1"/>
</dbReference>
<dbReference type="Gene3D" id="1.10.287.130">
    <property type="match status" value="1"/>
</dbReference>
<dbReference type="EMBL" id="JAQOSP010000134">
    <property type="protein sequence ID" value="MDJ1171975.1"/>
    <property type="molecule type" value="Genomic_DNA"/>
</dbReference>
<dbReference type="CDD" id="cd17546">
    <property type="entry name" value="REC_hyHK_CKI1_RcsC-like"/>
    <property type="match status" value="1"/>
</dbReference>
<feature type="domain" description="Response regulatory" evidence="9">
    <location>
        <begin position="7"/>
        <end position="123"/>
    </location>
</feature>
<dbReference type="CDD" id="cd00082">
    <property type="entry name" value="HisKA"/>
    <property type="match status" value="1"/>
</dbReference>
<dbReference type="InterPro" id="IPR036097">
    <property type="entry name" value="HisK_dim/P_sf"/>
</dbReference>
<feature type="modified residue" description="4-aspartylphosphate" evidence="6">
    <location>
        <position position="56"/>
    </location>
</feature>
<dbReference type="PANTHER" id="PTHR45339">
    <property type="entry name" value="HYBRID SIGNAL TRANSDUCTION HISTIDINE KINASE J"/>
    <property type="match status" value="1"/>
</dbReference>
<keyword evidence="11" id="KW-1185">Reference proteome</keyword>
<evidence type="ECO:0000313" key="10">
    <source>
        <dbReference type="EMBL" id="MDJ1171975.1"/>
    </source>
</evidence>
<evidence type="ECO:0000256" key="6">
    <source>
        <dbReference type="PROSITE-ProRule" id="PRU00169"/>
    </source>
</evidence>
<keyword evidence="5" id="KW-0902">Two-component regulatory system</keyword>
<feature type="domain" description="Histidine kinase" evidence="8">
    <location>
        <begin position="166"/>
        <end position="386"/>
    </location>
</feature>
<dbReference type="SMART" id="SM00388">
    <property type="entry name" value="HisKA"/>
    <property type="match status" value="1"/>
</dbReference>
<evidence type="ECO:0000256" key="2">
    <source>
        <dbReference type="ARBA" id="ARBA00012438"/>
    </source>
</evidence>
<dbReference type="PRINTS" id="PR00344">
    <property type="entry name" value="BCTRLSENSOR"/>
</dbReference>
<dbReference type="PROSITE" id="PS50109">
    <property type="entry name" value="HIS_KIN"/>
    <property type="match status" value="1"/>
</dbReference>
<organism evidence="10 11">
    <name type="scientific">Roseofilum acuticapitatum BLCC-M154</name>
    <dbReference type="NCBI Taxonomy" id="3022444"/>
    <lineage>
        <taxon>Bacteria</taxon>
        <taxon>Bacillati</taxon>
        <taxon>Cyanobacteriota</taxon>
        <taxon>Cyanophyceae</taxon>
        <taxon>Desertifilales</taxon>
        <taxon>Desertifilaceae</taxon>
        <taxon>Roseofilum</taxon>
        <taxon>Roseofilum acuticapitatum</taxon>
    </lineage>
</organism>
<dbReference type="InterPro" id="IPR011006">
    <property type="entry name" value="CheY-like_superfamily"/>
</dbReference>
<evidence type="ECO:0000256" key="7">
    <source>
        <dbReference type="SAM" id="Coils"/>
    </source>
</evidence>
<dbReference type="PROSITE" id="PS50110">
    <property type="entry name" value="RESPONSE_REGULATORY"/>
    <property type="match status" value="2"/>
</dbReference>
<gene>
    <name evidence="10" type="ORF">PMG71_21320</name>
</gene>
<evidence type="ECO:0000256" key="5">
    <source>
        <dbReference type="ARBA" id="ARBA00023012"/>
    </source>
</evidence>
<dbReference type="RefSeq" id="WP_283755728.1">
    <property type="nucleotide sequence ID" value="NZ_JAQOSP010000134.1"/>
</dbReference>
<dbReference type="SMART" id="SM00387">
    <property type="entry name" value="HATPase_c"/>
    <property type="match status" value="1"/>
</dbReference>
<dbReference type="InterPro" id="IPR005467">
    <property type="entry name" value="His_kinase_dom"/>
</dbReference>
<protein>
    <recommendedName>
        <fullName evidence="2">histidine kinase</fullName>
        <ecNumber evidence="2">2.7.13.3</ecNumber>
    </recommendedName>
</protein>
<evidence type="ECO:0000256" key="1">
    <source>
        <dbReference type="ARBA" id="ARBA00000085"/>
    </source>
</evidence>
<dbReference type="Pfam" id="PF00512">
    <property type="entry name" value="HisKA"/>
    <property type="match status" value="1"/>
</dbReference>
<feature type="domain" description="Response regulatory" evidence="9">
    <location>
        <begin position="413"/>
        <end position="532"/>
    </location>
</feature>
<dbReference type="Pfam" id="PF02518">
    <property type="entry name" value="HATPase_c"/>
    <property type="match status" value="1"/>
</dbReference>
<dbReference type="SUPFAM" id="SSF55874">
    <property type="entry name" value="ATPase domain of HSP90 chaperone/DNA topoisomerase II/histidine kinase"/>
    <property type="match status" value="1"/>
</dbReference>
<dbReference type="SUPFAM" id="SSF52172">
    <property type="entry name" value="CheY-like"/>
    <property type="match status" value="2"/>
</dbReference>
<dbReference type="SUPFAM" id="SSF47384">
    <property type="entry name" value="Homodimeric domain of signal transducing histidine kinase"/>
    <property type="match status" value="1"/>
</dbReference>